<dbReference type="GeneID" id="54584726"/>
<protein>
    <submittedName>
        <fullName evidence="2">Uncharacterized protein</fullName>
    </submittedName>
</protein>
<feature type="compositionally biased region" description="Basic residues" evidence="1">
    <location>
        <begin position="1"/>
        <end position="12"/>
    </location>
</feature>
<dbReference type="EMBL" id="ML987190">
    <property type="protein sequence ID" value="KAF2254383.1"/>
    <property type="molecule type" value="Genomic_DNA"/>
</dbReference>
<reference evidence="2" key="1">
    <citation type="journal article" date="2020" name="Stud. Mycol.">
        <title>101 Dothideomycetes genomes: a test case for predicting lifestyles and emergence of pathogens.</title>
        <authorList>
            <person name="Haridas S."/>
            <person name="Albert R."/>
            <person name="Binder M."/>
            <person name="Bloem J."/>
            <person name="Labutti K."/>
            <person name="Salamov A."/>
            <person name="Andreopoulos B."/>
            <person name="Baker S."/>
            <person name="Barry K."/>
            <person name="Bills G."/>
            <person name="Bluhm B."/>
            <person name="Cannon C."/>
            <person name="Castanera R."/>
            <person name="Culley D."/>
            <person name="Daum C."/>
            <person name="Ezra D."/>
            <person name="Gonzalez J."/>
            <person name="Henrissat B."/>
            <person name="Kuo A."/>
            <person name="Liang C."/>
            <person name="Lipzen A."/>
            <person name="Lutzoni F."/>
            <person name="Magnuson J."/>
            <person name="Mondo S."/>
            <person name="Nolan M."/>
            <person name="Ohm R."/>
            <person name="Pangilinan J."/>
            <person name="Park H.-J."/>
            <person name="Ramirez L."/>
            <person name="Alfaro M."/>
            <person name="Sun H."/>
            <person name="Tritt A."/>
            <person name="Yoshinaga Y."/>
            <person name="Zwiers L.-H."/>
            <person name="Turgeon B."/>
            <person name="Goodwin S."/>
            <person name="Spatafora J."/>
            <person name="Crous P."/>
            <person name="Grigoriev I."/>
        </authorList>
    </citation>
    <scope>NUCLEOTIDE SEQUENCE</scope>
    <source>
        <strain evidence="2">CBS 122368</strain>
    </source>
</reference>
<keyword evidence="3" id="KW-1185">Reference proteome</keyword>
<organism evidence="2 3">
    <name type="scientific">Trematosphaeria pertusa</name>
    <dbReference type="NCBI Taxonomy" id="390896"/>
    <lineage>
        <taxon>Eukaryota</taxon>
        <taxon>Fungi</taxon>
        <taxon>Dikarya</taxon>
        <taxon>Ascomycota</taxon>
        <taxon>Pezizomycotina</taxon>
        <taxon>Dothideomycetes</taxon>
        <taxon>Pleosporomycetidae</taxon>
        <taxon>Pleosporales</taxon>
        <taxon>Massarineae</taxon>
        <taxon>Trematosphaeriaceae</taxon>
        <taxon>Trematosphaeria</taxon>
    </lineage>
</organism>
<evidence type="ECO:0000256" key="1">
    <source>
        <dbReference type="SAM" id="MobiDB-lite"/>
    </source>
</evidence>
<sequence length="505" mass="58450">MAPHARAKRRRNNTSTLHPSVAAASDDVRLLSNGESLHGNYESKRIGYAADEPQSEETEAPTPQLYAMVEGEQMLVPQTYDPDTYDPDGRRPWTPEPEPYSPEIYSAWGRKHFGEEWYQLRKTMLEERNIYLQYDSVYVERQKALRIMEHKIERRPFEPRSGVFNESWKRLWARLSKELGIEIPASPTPSRDNDDNDTDLSGYSTYDPTPEPREPTPIPDDPWEELEIFLKEALIDGARTLRENEPGDRQAREKRELMESFRYVDPTRFSLEQGHFQDHIDLPKKGWTLEQIVAAHEATIALYEWREKSPEPRGSGPVGKTVTDQEKTAQDIWCQKLDAARIRFYGELPPKLSSPFGVPETQEDRDAMETWYRGIYARVSRQQQREALSDAIGNTSILPQSPATVPQPAKDTSRKTRGGRITKNAPTNAESAPLDRRRDNTRTAPQRRNRQRKTYKKERASRRLAKMEPEYEMLGGGETRPEIIVTENMFLRQGWRKSSKDFDVD</sequence>
<dbReference type="OrthoDB" id="5151869at2759"/>
<feature type="compositionally biased region" description="Basic residues" evidence="1">
    <location>
        <begin position="445"/>
        <end position="464"/>
    </location>
</feature>
<dbReference type="Proteomes" id="UP000800094">
    <property type="component" value="Unassembled WGS sequence"/>
</dbReference>
<feature type="region of interest" description="Disordered" evidence="1">
    <location>
        <begin position="1"/>
        <end position="61"/>
    </location>
</feature>
<dbReference type="AlphaFoldDB" id="A0A6A6IYX4"/>
<dbReference type="RefSeq" id="XP_033689387.1">
    <property type="nucleotide sequence ID" value="XM_033831396.1"/>
</dbReference>
<evidence type="ECO:0000313" key="2">
    <source>
        <dbReference type="EMBL" id="KAF2254383.1"/>
    </source>
</evidence>
<feature type="region of interest" description="Disordered" evidence="1">
    <location>
        <begin position="393"/>
        <end position="476"/>
    </location>
</feature>
<feature type="region of interest" description="Disordered" evidence="1">
    <location>
        <begin position="183"/>
        <end position="221"/>
    </location>
</feature>
<accession>A0A6A6IYX4</accession>
<name>A0A6A6IYX4_9PLEO</name>
<gene>
    <name evidence="2" type="ORF">BU26DRAFT_537213</name>
</gene>
<proteinExistence type="predicted"/>
<evidence type="ECO:0000313" key="3">
    <source>
        <dbReference type="Proteomes" id="UP000800094"/>
    </source>
</evidence>
<feature type="compositionally biased region" description="Polar residues" evidence="1">
    <location>
        <begin position="393"/>
        <end position="404"/>
    </location>
</feature>